<evidence type="ECO:0000256" key="4">
    <source>
        <dbReference type="ARBA" id="ARBA00022827"/>
    </source>
</evidence>
<dbReference type="SUPFAM" id="SSF51735">
    <property type="entry name" value="NAD(P)-binding Rossmann-fold domains"/>
    <property type="match status" value="1"/>
</dbReference>
<dbReference type="Gene3D" id="3.30.465.10">
    <property type="match status" value="1"/>
</dbReference>
<dbReference type="OMA" id="SVFFIEH"/>
<dbReference type="AlphaFoldDB" id="A0A0U1LM91"/>
<evidence type="ECO:0000256" key="3">
    <source>
        <dbReference type="ARBA" id="ARBA00022630"/>
    </source>
</evidence>
<dbReference type="PRINTS" id="PR00081">
    <property type="entry name" value="GDHRDH"/>
</dbReference>
<dbReference type="InterPro" id="IPR036318">
    <property type="entry name" value="FAD-bd_PCMH-like_sf"/>
</dbReference>
<evidence type="ECO:0000256" key="1">
    <source>
        <dbReference type="ARBA" id="ARBA00001974"/>
    </source>
</evidence>
<comment type="similarity">
    <text evidence="2">Belongs to the oxygen-dependent FAD-linked oxidoreductase family.</text>
</comment>
<dbReference type="GO" id="GO:0071949">
    <property type="term" value="F:FAD binding"/>
    <property type="evidence" value="ECO:0007669"/>
    <property type="project" value="InterPro"/>
</dbReference>
<dbReference type="Pfam" id="PF00106">
    <property type="entry name" value="adh_short"/>
    <property type="match status" value="1"/>
</dbReference>
<accession>A0A0U1LM91</accession>
<dbReference type="STRING" id="28573.A0A0U1LM91"/>
<organism evidence="7 8">
    <name type="scientific">Talaromyces islandicus</name>
    <name type="common">Penicillium islandicum</name>
    <dbReference type="NCBI Taxonomy" id="28573"/>
    <lineage>
        <taxon>Eukaryota</taxon>
        <taxon>Fungi</taxon>
        <taxon>Dikarya</taxon>
        <taxon>Ascomycota</taxon>
        <taxon>Pezizomycotina</taxon>
        <taxon>Eurotiomycetes</taxon>
        <taxon>Eurotiomycetidae</taxon>
        <taxon>Eurotiales</taxon>
        <taxon>Trichocomaceae</taxon>
        <taxon>Talaromyces</taxon>
        <taxon>Talaromyces sect. Islandici</taxon>
    </lineage>
</organism>
<dbReference type="PANTHER" id="PTHR42973">
    <property type="entry name" value="BINDING OXIDOREDUCTASE, PUTATIVE (AFU_ORTHOLOGUE AFUA_1G17690)-RELATED"/>
    <property type="match status" value="1"/>
</dbReference>
<dbReference type="InterPro" id="IPR036291">
    <property type="entry name" value="NAD(P)-bd_dom_sf"/>
</dbReference>
<name>A0A0U1LM91_TALIS</name>
<dbReference type="EMBL" id="CVMT01000001">
    <property type="protein sequence ID" value="CRG83420.1"/>
    <property type="molecule type" value="Genomic_DNA"/>
</dbReference>
<dbReference type="InterPro" id="IPR006094">
    <property type="entry name" value="Oxid_FAD_bind_N"/>
</dbReference>
<feature type="domain" description="FAD-binding PCMH-type" evidence="6">
    <location>
        <begin position="298"/>
        <end position="470"/>
    </location>
</feature>
<keyword evidence="8" id="KW-1185">Reference proteome</keyword>
<proteinExistence type="inferred from homology"/>
<dbReference type="SUPFAM" id="SSF56176">
    <property type="entry name" value="FAD-binding/transporter-associated domain-like"/>
    <property type="match status" value="1"/>
</dbReference>
<reference evidence="7 8" key="1">
    <citation type="submission" date="2015-04" db="EMBL/GenBank/DDBJ databases">
        <authorList>
            <person name="Syromyatnikov M.Y."/>
            <person name="Popov V.N."/>
        </authorList>
    </citation>
    <scope>NUCLEOTIDE SEQUENCE [LARGE SCALE GENOMIC DNA]</scope>
    <source>
        <strain evidence="7">WF-38-12</strain>
    </source>
</reference>
<dbReference type="Pfam" id="PF08031">
    <property type="entry name" value="BBE"/>
    <property type="match status" value="1"/>
</dbReference>
<evidence type="ECO:0000259" key="6">
    <source>
        <dbReference type="PROSITE" id="PS51387"/>
    </source>
</evidence>
<protein>
    <recommendedName>
        <fullName evidence="6">FAD-binding PCMH-type domain-containing protein</fullName>
    </recommendedName>
</protein>
<dbReference type="InterPro" id="IPR012951">
    <property type="entry name" value="BBE"/>
</dbReference>
<dbReference type="PROSITE" id="PS51387">
    <property type="entry name" value="FAD_PCMH"/>
    <property type="match status" value="1"/>
</dbReference>
<sequence>MAAQKIILVTGANQGLGYCIVSVTATRDPSAHFILACRNVEAGEKAVEELKKNGITASLEVLKLDVTNDDEIVAAVDAVTAKHGRLDVLVNNAGISRFPKDASLPALRAAYTEMLQVNVSSVACVSAGFRPLLAQSAHPKVINITSGLGSITNCLTKKMNRSPPYGTSKVAVNGLTAHLQTAENDRVAAASSGEGGPKVDYYSVAPGFLKTAFTRFNERGKDPYAGAEVIVQLILDEAGEYQGGTQWEFEQGKMQQVPCLLVQAASLIDDLRGLGLSPGTKIGLASNSSGFTQRWSSYDAPSYVAAVKPVTDKDVAKVIAFAANTSTPFLSTGGGHGFSTTLDRLHKGIELDLGNFNNVSVDADANTLTIGAAVRFRDVVGPLGKAKKELPIGSEPCVGMIGATLGGGVGRYSGLHGMILDSLKSVRLVSAAGEILTASTTENADLFWALRGAGFNYATILEATYNVYDETAPSVLNADFLFPPNASQALLQYFKSFEADGLPAKLALVWLAANNEALGGSFIMINAVYVGPKAEGQKYIQPLFDAFPIRSSQVEVPWSQVNAAAFFGNEPANYTCPTNSPHNVYGGAVNHFDLDTFQTFYENYDNLTSSLATQLSGTVYFIEFFPNQAALAVPANATAYPWRNITAHLLLNFAYNATSGLDDKINAFAQGARSNFSAASGFAQPELYVSYGHGDEDLATLYSKENLPQLLQLKKKWDPQNVYRYNYPLIR</sequence>
<evidence type="ECO:0000313" key="8">
    <source>
        <dbReference type="Proteomes" id="UP000054383"/>
    </source>
</evidence>
<dbReference type="Gene3D" id="3.40.462.20">
    <property type="match status" value="1"/>
</dbReference>
<dbReference type="InterPro" id="IPR002347">
    <property type="entry name" value="SDR_fam"/>
</dbReference>
<dbReference type="PRINTS" id="PR00080">
    <property type="entry name" value="SDRFAMILY"/>
</dbReference>
<dbReference type="Gene3D" id="3.40.50.720">
    <property type="entry name" value="NAD(P)-binding Rossmann-like Domain"/>
    <property type="match status" value="1"/>
</dbReference>
<dbReference type="InterPro" id="IPR016166">
    <property type="entry name" value="FAD-bd_PCMH"/>
</dbReference>
<keyword evidence="5" id="KW-0560">Oxidoreductase</keyword>
<dbReference type="Pfam" id="PF01565">
    <property type="entry name" value="FAD_binding_4"/>
    <property type="match status" value="1"/>
</dbReference>
<comment type="cofactor">
    <cofactor evidence="1">
        <name>FAD</name>
        <dbReference type="ChEBI" id="CHEBI:57692"/>
    </cofactor>
</comment>
<dbReference type="OrthoDB" id="191139at2759"/>
<dbReference type="Proteomes" id="UP000054383">
    <property type="component" value="Unassembled WGS sequence"/>
</dbReference>
<dbReference type="InterPro" id="IPR050416">
    <property type="entry name" value="FAD-linked_Oxidoreductase"/>
</dbReference>
<keyword evidence="3" id="KW-0285">Flavoprotein</keyword>
<evidence type="ECO:0000256" key="5">
    <source>
        <dbReference type="ARBA" id="ARBA00023002"/>
    </source>
</evidence>
<dbReference type="GO" id="GO:0016491">
    <property type="term" value="F:oxidoreductase activity"/>
    <property type="evidence" value="ECO:0007669"/>
    <property type="project" value="UniProtKB-KW"/>
</dbReference>
<gene>
    <name evidence="7" type="ORF">PISL3812_00771</name>
</gene>
<dbReference type="InterPro" id="IPR016169">
    <property type="entry name" value="FAD-bd_PCMH_sub2"/>
</dbReference>
<dbReference type="PANTHER" id="PTHR42973:SF9">
    <property type="entry name" value="FAD-BINDING PCMH-TYPE DOMAIN-CONTAINING PROTEIN-RELATED"/>
    <property type="match status" value="1"/>
</dbReference>
<evidence type="ECO:0000256" key="2">
    <source>
        <dbReference type="ARBA" id="ARBA00005466"/>
    </source>
</evidence>
<keyword evidence="4" id="KW-0274">FAD</keyword>
<evidence type="ECO:0000313" key="7">
    <source>
        <dbReference type="EMBL" id="CRG83420.1"/>
    </source>
</evidence>